<feature type="transmembrane region" description="Helical" evidence="1">
    <location>
        <begin position="112"/>
        <end position="130"/>
    </location>
</feature>
<evidence type="ECO:0000313" key="2">
    <source>
        <dbReference type="EMBL" id="KKT60454.1"/>
    </source>
</evidence>
<organism evidence="2 3">
    <name type="scientific">Candidatus Giovannonibacteria bacterium GW2011_GWA1_44_25</name>
    <dbReference type="NCBI Taxonomy" id="1618645"/>
    <lineage>
        <taxon>Bacteria</taxon>
        <taxon>Candidatus Giovannoniibacteriota</taxon>
    </lineage>
</organism>
<evidence type="ECO:0000313" key="3">
    <source>
        <dbReference type="Proteomes" id="UP000034087"/>
    </source>
</evidence>
<feature type="transmembrane region" description="Helical" evidence="1">
    <location>
        <begin position="405"/>
        <end position="424"/>
    </location>
</feature>
<proteinExistence type="predicted"/>
<accession>A0A0G1LKI8</accession>
<feature type="transmembrane region" description="Helical" evidence="1">
    <location>
        <begin position="83"/>
        <end position="100"/>
    </location>
</feature>
<sequence>MLDAAKLAIAIKSTAFLSVFVFIFLYLYWHYFWNNAEARNLLKIFMPIFGIIVFAKFLIGMFYKGYIPELLFFYAIPSPKLTSLVWALITLVAFFAFLYFRKKIEAFSPHKFLASLVLIFFIFSVGVAGIREGAKSIADPFTRTFWEYSGNMSAVRTVQDFLHNYIELLPQLAKHSVTHPPGYTLVLYFAHKYLGADFFGMALWVVFLTGLILWPLYYLWRSFLEEIETKRALEIFIFVPSAVMMTATSMDGVFMFLAWCAIALCFIGWRKNIWLAGFGGIAVAAALFTNFLFLLLAPFFLFLVWFFLVRADGNRKLVATRIMISLAAFLLFFLVIWYWSGYSIVENFFIARGYGQEAVGSNFESVGMYFIYVLMNIVNFLIYLGLPSLLIFFKGLPATFKESNLLFKGGVWILLFFLVIGIFQANVERLWLFILPFFVVFKNKLLKEEHQRLFNPHLALTFFQIVVTQAMFYTFF</sequence>
<feature type="transmembrane region" description="Helical" evidence="1">
    <location>
        <begin position="369"/>
        <end position="393"/>
    </location>
</feature>
<keyword evidence="1" id="KW-0472">Membrane</keyword>
<name>A0A0G1LKI8_9BACT</name>
<dbReference type="AlphaFoldDB" id="A0A0G1LKI8"/>
<gene>
    <name evidence="2" type="ORF">UW53_C0001G0104</name>
</gene>
<feature type="transmembrane region" description="Helical" evidence="1">
    <location>
        <begin position="320"/>
        <end position="339"/>
    </location>
</feature>
<protein>
    <recommendedName>
        <fullName evidence="4">Glycosyltransferase RgtA/B/C/D-like domain-containing protein</fullName>
    </recommendedName>
</protein>
<evidence type="ECO:0000256" key="1">
    <source>
        <dbReference type="SAM" id="Phobius"/>
    </source>
</evidence>
<feature type="transmembrane region" description="Helical" evidence="1">
    <location>
        <begin position="241"/>
        <end position="269"/>
    </location>
</feature>
<feature type="transmembrane region" description="Helical" evidence="1">
    <location>
        <begin position="41"/>
        <end position="63"/>
    </location>
</feature>
<dbReference type="EMBL" id="LCIR01000001">
    <property type="protein sequence ID" value="KKT60454.1"/>
    <property type="molecule type" value="Genomic_DNA"/>
</dbReference>
<feature type="transmembrane region" description="Helical" evidence="1">
    <location>
        <begin position="458"/>
        <end position="475"/>
    </location>
</feature>
<keyword evidence="1" id="KW-1133">Transmembrane helix</keyword>
<feature type="transmembrane region" description="Helical" evidence="1">
    <location>
        <begin position="275"/>
        <end position="308"/>
    </location>
</feature>
<dbReference type="Proteomes" id="UP000034087">
    <property type="component" value="Unassembled WGS sequence"/>
</dbReference>
<reference evidence="2 3" key="1">
    <citation type="journal article" date="2015" name="Nature">
        <title>rRNA introns, odd ribosomes, and small enigmatic genomes across a large radiation of phyla.</title>
        <authorList>
            <person name="Brown C.T."/>
            <person name="Hug L.A."/>
            <person name="Thomas B.C."/>
            <person name="Sharon I."/>
            <person name="Castelle C.J."/>
            <person name="Singh A."/>
            <person name="Wilkins M.J."/>
            <person name="Williams K.H."/>
            <person name="Banfield J.F."/>
        </authorList>
    </citation>
    <scope>NUCLEOTIDE SEQUENCE [LARGE SCALE GENOMIC DNA]</scope>
</reference>
<feature type="transmembrane region" description="Helical" evidence="1">
    <location>
        <begin position="430"/>
        <end position="446"/>
    </location>
</feature>
<evidence type="ECO:0008006" key="4">
    <source>
        <dbReference type="Google" id="ProtNLM"/>
    </source>
</evidence>
<comment type="caution">
    <text evidence="2">The sequence shown here is derived from an EMBL/GenBank/DDBJ whole genome shotgun (WGS) entry which is preliminary data.</text>
</comment>
<feature type="transmembrane region" description="Helical" evidence="1">
    <location>
        <begin position="6"/>
        <end position="29"/>
    </location>
</feature>
<keyword evidence="1" id="KW-0812">Transmembrane</keyword>
<feature type="transmembrane region" description="Helical" evidence="1">
    <location>
        <begin position="198"/>
        <end position="220"/>
    </location>
</feature>